<reference evidence="2" key="3">
    <citation type="submission" date="2021-06" db="EMBL/GenBank/DDBJ databases">
        <title>Genomic Description and Analysis of Intracellular Bacteria, Candidatus Berkiella cookevillensis and Candidatus Berkiella aquae.</title>
        <authorList>
            <person name="Kidane D.T."/>
            <person name="Mehari Y.T."/>
            <person name="Rice F.C."/>
            <person name="Arivett B.A."/>
            <person name="Farone A.L."/>
            <person name="Berk S.G."/>
            <person name="Farone M.B."/>
        </authorList>
    </citation>
    <scope>NUCLEOTIDE SEQUENCE</scope>
    <source>
        <strain evidence="2">HT99</strain>
    </source>
</reference>
<organism evidence="1">
    <name type="scientific">Candidatus Berkiella aquae</name>
    <dbReference type="NCBI Taxonomy" id="295108"/>
    <lineage>
        <taxon>Bacteria</taxon>
        <taxon>Pseudomonadati</taxon>
        <taxon>Pseudomonadota</taxon>
        <taxon>Gammaproteobacteria</taxon>
        <taxon>Candidatus Berkiellales</taxon>
        <taxon>Candidatus Berkiellaceae</taxon>
        <taxon>Candidatus Berkiella</taxon>
    </lineage>
</organism>
<gene>
    <name evidence="2" type="ORF">HT99x_006690</name>
    <name evidence="1" type="ORF">HT99x_01776</name>
</gene>
<evidence type="ECO:0000313" key="1">
    <source>
        <dbReference type="EMBL" id="KRG21220.1"/>
    </source>
</evidence>
<dbReference type="RefSeq" id="WP_075066395.1">
    <property type="nucleotide sequence ID" value="NZ_LKAJ02000001.1"/>
</dbReference>
<evidence type="ECO:0000313" key="2">
    <source>
        <dbReference type="EMBL" id="MCS5711113.1"/>
    </source>
</evidence>
<dbReference type="EMBL" id="LKAJ02000001">
    <property type="protein sequence ID" value="MCS5711113.1"/>
    <property type="molecule type" value="Genomic_DNA"/>
</dbReference>
<reference evidence="1" key="1">
    <citation type="submission" date="2015-09" db="EMBL/GenBank/DDBJ databases">
        <title>Draft Genome Sequences of Two Novel Amoeba-resistant Intranuclear Bacteria, Candidatus Berkiella cookevillensis and Candidatus Berkiella aquae.</title>
        <authorList>
            <person name="Mehari Y.T."/>
            <person name="Arivett B.A."/>
            <person name="Farone A.L."/>
            <person name="Gunderson J.H."/>
            <person name="Farone M.B."/>
        </authorList>
    </citation>
    <scope>NUCLEOTIDE SEQUENCE [LARGE SCALE GENOMIC DNA]</scope>
    <source>
        <strain evidence="1">HT99</strain>
    </source>
</reference>
<proteinExistence type="predicted"/>
<comment type="caution">
    <text evidence="1">The sequence shown here is derived from an EMBL/GenBank/DDBJ whole genome shotgun (WGS) entry which is preliminary data.</text>
</comment>
<name>A0A0Q9YWA1_9GAMM</name>
<keyword evidence="3" id="KW-1185">Reference proteome</keyword>
<sequence>MTVFSIDKLMQETRRLAAEYRQNTGQILPIGAELAKYDAARLLKLIPLQKPIKSVDFIGTSGPLDNQLIQVKSRVIFDEAKSGHRIGQLNLGGGWHFCALVLYEANYQPFAIYLGAQSVIAEAMLQKTNATHNARGLMSLAQYKRVSELIWTIENGLEWDALWSNAS</sequence>
<dbReference type="Proteomes" id="UP000051497">
    <property type="component" value="Unassembled WGS sequence"/>
</dbReference>
<dbReference type="EMBL" id="LKAJ01000006">
    <property type="protein sequence ID" value="KRG21220.1"/>
    <property type="molecule type" value="Genomic_DNA"/>
</dbReference>
<protein>
    <submittedName>
        <fullName evidence="1">Uncharacterized protein</fullName>
    </submittedName>
</protein>
<dbReference type="OrthoDB" id="8420327at2"/>
<evidence type="ECO:0000313" key="3">
    <source>
        <dbReference type="Proteomes" id="UP000051497"/>
    </source>
</evidence>
<dbReference type="AlphaFoldDB" id="A0A0Q9YWA1"/>
<reference evidence="2" key="2">
    <citation type="journal article" date="2016" name="Genome Announc.">
        <title>Draft Genome Sequences of Two Novel Amoeba-Resistant Intranuclear Bacteria, 'Candidatus Berkiella cookevillensis' and 'Candidatus Berkiella aquae'.</title>
        <authorList>
            <person name="Mehari Y.T."/>
            <person name="Arivett B.A."/>
            <person name="Farone A.L."/>
            <person name="Gunderson J.H."/>
            <person name="Farone M.B."/>
        </authorList>
    </citation>
    <scope>NUCLEOTIDE SEQUENCE</scope>
    <source>
        <strain evidence="2">HT99</strain>
    </source>
</reference>
<accession>A0A0Q9YWA1</accession>